<dbReference type="PROSITE" id="PS52019">
    <property type="entry name" value="PKS_MFAS_DH"/>
    <property type="match status" value="1"/>
</dbReference>
<evidence type="ECO:0000256" key="44">
    <source>
        <dbReference type="ARBA" id="ARBA00049263"/>
    </source>
</evidence>
<dbReference type="Pfam" id="PF02801">
    <property type="entry name" value="Ketoacyl-synt_C"/>
    <property type="match status" value="1"/>
</dbReference>
<dbReference type="InterPro" id="IPR057326">
    <property type="entry name" value="KR_dom"/>
</dbReference>
<dbReference type="InterPro" id="IPR014030">
    <property type="entry name" value="Ketoacyl_synth_N"/>
</dbReference>
<evidence type="ECO:0000313" key="58">
    <source>
        <dbReference type="Proteomes" id="UP000188551"/>
    </source>
</evidence>
<evidence type="ECO:0000256" key="23">
    <source>
        <dbReference type="ARBA" id="ARBA00047440"/>
    </source>
</evidence>
<dbReference type="SUPFAM" id="SSF52151">
    <property type="entry name" value="FabD/lysophospholipase-like"/>
    <property type="match status" value="1"/>
</dbReference>
<dbReference type="Pfam" id="PF08240">
    <property type="entry name" value="ADH_N"/>
    <property type="match status" value="1"/>
</dbReference>
<comment type="catalytic activity">
    <reaction evidence="11">
        <text>(3R)-hydroxydodecanoyl-[ACP] = (2E)-dodecenoyl-[ACP] + H2O</text>
        <dbReference type="Rhea" id="RHEA:41876"/>
        <dbReference type="Rhea" id="RHEA-COMP:9642"/>
        <dbReference type="Rhea" id="RHEA-COMP:9643"/>
        <dbReference type="ChEBI" id="CHEBI:15377"/>
        <dbReference type="ChEBI" id="CHEBI:78470"/>
        <dbReference type="ChEBI" id="CHEBI:78472"/>
    </reaction>
    <physiologicalReaction direction="left-to-right" evidence="11">
        <dbReference type="Rhea" id="RHEA:41877"/>
    </physiologicalReaction>
</comment>
<dbReference type="InterPro" id="IPR032821">
    <property type="entry name" value="PKS_assoc"/>
</dbReference>
<evidence type="ECO:0000256" key="36">
    <source>
        <dbReference type="ARBA" id="ARBA00048571"/>
    </source>
</evidence>
<evidence type="ECO:0000256" key="42">
    <source>
        <dbReference type="ARBA" id="ARBA00049109"/>
    </source>
</evidence>
<protein>
    <submittedName>
        <fullName evidence="55">Malonyl CoA-acyl carrier protein transacylase</fullName>
    </submittedName>
    <submittedName>
        <fullName evidence="56">Type I polyketide synthase</fullName>
    </submittedName>
</protein>
<dbReference type="InterPro" id="IPR002364">
    <property type="entry name" value="Quin_OxRdtase/zeta-crystal_CS"/>
</dbReference>
<dbReference type="InterPro" id="IPR013968">
    <property type="entry name" value="PKS_KR"/>
</dbReference>
<dbReference type="Pfam" id="PF13602">
    <property type="entry name" value="ADH_zinc_N_2"/>
    <property type="match status" value="1"/>
</dbReference>
<dbReference type="InterPro" id="IPR020843">
    <property type="entry name" value="ER"/>
</dbReference>
<comment type="catalytic activity">
    <reaction evidence="25">
        <text>(2E)-butenoyl-[ACP] + NADPH + H(+) = butanoyl-[ACP] + NADP(+)</text>
        <dbReference type="Rhea" id="RHEA:41812"/>
        <dbReference type="Rhea" id="RHEA-COMP:9627"/>
        <dbReference type="Rhea" id="RHEA-COMP:9628"/>
        <dbReference type="ChEBI" id="CHEBI:15378"/>
        <dbReference type="ChEBI" id="CHEBI:57783"/>
        <dbReference type="ChEBI" id="CHEBI:58349"/>
        <dbReference type="ChEBI" id="CHEBI:78453"/>
        <dbReference type="ChEBI" id="CHEBI:78454"/>
    </reaction>
    <physiologicalReaction direction="left-to-right" evidence="25">
        <dbReference type="Rhea" id="RHEA:41813"/>
    </physiologicalReaction>
</comment>
<dbReference type="InterPro" id="IPR016036">
    <property type="entry name" value="Malonyl_transacylase_ACP-bd"/>
</dbReference>
<dbReference type="Gene3D" id="3.40.50.11460">
    <property type="match status" value="1"/>
</dbReference>
<dbReference type="RefSeq" id="WP_005164835.1">
    <property type="nucleotide sequence ID" value="NZ_ANMG01000067.1"/>
</dbReference>
<evidence type="ECO:0000256" key="12">
    <source>
        <dbReference type="ARBA" id="ARBA00023373"/>
    </source>
</evidence>
<comment type="catalytic activity">
    <reaction evidence="41">
        <text>(2E)-octadecenoyl-[ACP] + NADPH + H(+) = octadecanoyl-[ACP] + NADP(+)</text>
        <dbReference type="Rhea" id="RHEA:41928"/>
        <dbReference type="Rhea" id="RHEA-COMP:9655"/>
        <dbReference type="Rhea" id="RHEA-COMP:9656"/>
        <dbReference type="ChEBI" id="CHEBI:15378"/>
        <dbReference type="ChEBI" id="CHEBI:57783"/>
        <dbReference type="ChEBI" id="CHEBI:58349"/>
        <dbReference type="ChEBI" id="CHEBI:78489"/>
        <dbReference type="ChEBI" id="CHEBI:78495"/>
    </reaction>
    <physiologicalReaction direction="left-to-right" evidence="41">
        <dbReference type="Rhea" id="RHEA:41929"/>
    </physiologicalReaction>
</comment>
<comment type="catalytic activity">
    <reaction evidence="20">
        <text>3-oxooctadecanoyl-[ACP] + NADPH + H(+) = (3R)-hydroxyoctadecanoyl-[ACP] + NADP(+)</text>
        <dbReference type="Rhea" id="RHEA:41920"/>
        <dbReference type="Rhea" id="RHEA-COMP:9653"/>
        <dbReference type="Rhea" id="RHEA-COMP:9654"/>
        <dbReference type="ChEBI" id="CHEBI:15378"/>
        <dbReference type="ChEBI" id="CHEBI:57783"/>
        <dbReference type="ChEBI" id="CHEBI:58349"/>
        <dbReference type="ChEBI" id="CHEBI:78487"/>
        <dbReference type="ChEBI" id="CHEBI:78488"/>
    </reaction>
    <physiologicalReaction direction="left-to-right" evidence="20">
        <dbReference type="Rhea" id="RHEA:41921"/>
    </physiologicalReaction>
</comment>
<evidence type="ECO:0000256" key="37">
    <source>
        <dbReference type="ARBA" id="ARBA00048650"/>
    </source>
</evidence>
<comment type="catalytic activity">
    <reaction evidence="43">
        <text>(2E)-tetradecenoyl-[ACP] + NADPH + H(+) = tetradecanoyl-[ACP] + NADP(+)</text>
        <dbReference type="Rhea" id="RHEA:41896"/>
        <dbReference type="Rhea" id="RHEA-COMP:9647"/>
        <dbReference type="Rhea" id="RHEA-COMP:9648"/>
        <dbReference type="ChEBI" id="CHEBI:15378"/>
        <dbReference type="ChEBI" id="CHEBI:57783"/>
        <dbReference type="ChEBI" id="CHEBI:58349"/>
        <dbReference type="ChEBI" id="CHEBI:78475"/>
        <dbReference type="ChEBI" id="CHEBI:78477"/>
    </reaction>
    <physiologicalReaction direction="left-to-right" evidence="43">
        <dbReference type="Rhea" id="RHEA:41897"/>
    </physiologicalReaction>
</comment>
<comment type="catalytic activity">
    <reaction evidence="22">
        <text>a (3R)-hydroxyacyl-[ACP] + NADP(+) = a 3-oxoacyl-[ACP] + NADPH + H(+)</text>
        <dbReference type="Rhea" id="RHEA:17397"/>
        <dbReference type="Rhea" id="RHEA-COMP:9916"/>
        <dbReference type="Rhea" id="RHEA-COMP:9945"/>
        <dbReference type="ChEBI" id="CHEBI:15378"/>
        <dbReference type="ChEBI" id="CHEBI:57783"/>
        <dbReference type="ChEBI" id="CHEBI:58349"/>
        <dbReference type="ChEBI" id="CHEBI:78776"/>
        <dbReference type="ChEBI" id="CHEBI:78827"/>
        <dbReference type="EC" id="1.1.1.100"/>
    </reaction>
    <physiologicalReaction direction="right-to-left" evidence="22">
        <dbReference type="Rhea" id="RHEA:17399"/>
    </physiologicalReaction>
</comment>
<evidence type="ECO:0000256" key="28">
    <source>
        <dbReference type="ARBA" id="ARBA00047897"/>
    </source>
</evidence>
<dbReference type="Gene3D" id="3.40.50.720">
    <property type="entry name" value="NAD(P)-binding Rossmann-like Domain"/>
    <property type="match status" value="1"/>
</dbReference>
<dbReference type="PANTHER" id="PTHR43775">
    <property type="entry name" value="FATTY ACID SYNTHASE"/>
    <property type="match status" value="1"/>
</dbReference>
<comment type="catalytic activity">
    <reaction evidence="26">
        <text>dodecanoyl-[ACP] + malonyl-[ACP] + H(+) = 3-oxotetradecanoyl-[ACP] + holo-[ACP] + CO2</text>
        <dbReference type="Rhea" id="RHEA:41884"/>
        <dbReference type="Rhea" id="RHEA-COMP:9623"/>
        <dbReference type="Rhea" id="RHEA-COMP:9644"/>
        <dbReference type="Rhea" id="RHEA-COMP:9645"/>
        <dbReference type="Rhea" id="RHEA-COMP:9685"/>
        <dbReference type="ChEBI" id="CHEBI:15378"/>
        <dbReference type="ChEBI" id="CHEBI:16526"/>
        <dbReference type="ChEBI" id="CHEBI:64479"/>
        <dbReference type="ChEBI" id="CHEBI:65264"/>
        <dbReference type="ChEBI" id="CHEBI:78449"/>
        <dbReference type="ChEBI" id="CHEBI:78473"/>
    </reaction>
    <physiologicalReaction direction="left-to-right" evidence="26">
        <dbReference type="Rhea" id="RHEA:41885"/>
    </physiologicalReaction>
</comment>
<dbReference type="EMBL" id="MUXN01000023">
    <property type="protein sequence ID" value="OOC02969.1"/>
    <property type="molecule type" value="Genomic_DNA"/>
</dbReference>
<dbReference type="SMART" id="SM00823">
    <property type="entry name" value="PKS_PP"/>
    <property type="match status" value="1"/>
</dbReference>
<dbReference type="GO" id="GO:0019171">
    <property type="term" value="F:(3R)-hydroxyacyl-[acyl-carrier-protein] dehydratase activity"/>
    <property type="evidence" value="ECO:0007669"/>
    <property type="project" value="UniProtKB-EC"/>
</dbReference>
<dbReference type="GO" id="GO:0141148">
    <property type="term" value="F:enoyl-[acyl-carrier-protein] reductase (NADPH) activity"/>
    <property type="evidence" value="ECO:0007669"/>
    <property type="project" value="UniProtKB-EC"/>
</dbReference>
<keyword evidence="58" id="KW-1185">Reference proteome</keyword>
<dbReference type="FunFam" id="3.40.366.10:FF:000002">
    <property type="entry name" value="Probable polyketide synthase 2"/>
    <property type="match status" value="1"/>
</dbReference>
<evidence type="ECO:0000256" key="48">
    <source>
        <dbReference type="ARBA" id="ARBA00049521"/>
    </source>
</evidence>
<comment type="catalytic activity">
    <reaction evidence="24">
        <text>tetradecanoyl-[ACP] + malonyl-[ACP] + H(+) = 3-oxohexadecanoyl-[ACP] + holo-[ACP] + CO2</text>
        <dbReference type="Rhea" id="RHEA:41900"/>
        <dbReference type="Rhea" id="RHEA-COMP:9623"/>
        <dbReference type="Rhea" id="RHEA-COMP:9648"/>
        <dbReference type="Rhea" id="RHEA-COMP:9649"/>
        <dbReference type="Rhea" id="RHEA-COMP:9685"/>
        <dbReference type="ChEBI" id="CHEBI:15378"/>
        <dbReference type="ChEBI" id="CHEBI:16526"/>
        <dbReference type="ChEBI" id="CHEBI:64479"/>
        <dbReference type="ChEBI" id="CHEBI:78449"/>
        <dbReference type="ChEBI" id="CHEBI:78477"/>
        <dbReference type="ChEBI" id="CHEBI:78478"/>
    </reaction>
    <physiologicalReaction direction="left-to-right" evidence="24">
        <dbReference type="Rhea" id="RHEA:41901"/>
    </physiologicalReaction>
</comment>
<evidence type="ECO:0000256" key="35">
    <source>
        <dbReference type="ARBA" id="ARBA00048506"/>
    </source>
</evidence>
<evidence type="ECO:0000256" key="30">
    <source>
        <dbReference type="ARBA" id="ARBA00047961"/>
    </source>
</evidence>
<evidence type="ECO:0000313" key="57">
    <source>
        <dbReference type="Proteomes" id="UP000014137"/>
    </source>
</evidence>
<dbReference type="InterPro" id="IPR001031">
    <property type="entry name" value="Thioesterase"/>
</dbReference>
<dbReference type="Proteomes" id="UP000188551">
    <property type="component" value="Unassembled WGS sequence"/>
</dbReference>
<dbReference type="CDD" id="cd00833">
    <property type="entry name" value="PKS"/>
    <property type="match status" value="1"/>
</dbReference>
<evidence type="ECO:0000256" key="14">
    <source>
        <dbReference type="ARBA" id="ARBA00023394"/>
    </source>
</evidence>
<dbReference type="GO" id="GO:0006633">
    <property type="term" value="P:fatty acid biosynthetic process"/>
    <property type="evidence" value="ECO:0007669"/>
    <property type="project" value="InterPro"/>
</dbReference>
<dbReference type="InterPro" id="IPR036291">
    <property type="entry name" value="NAD(P)-bd_dom_sf"/>
</dbReference>
<dbReference type="InterPro" id="IPR020841">
    <property type="entry name" value="PKS_Beta-ketoAc_synthase_dom"/>
</dbReference>
<comment type="catalytic activity">
    <reaction evidence="36">
        <text>3-oxohexanoyl-[ACP] + NADPH + H(+) = (3R)-hydroxyhexanoyl-[ACP] + NADP(+)</text>
        <dbReference type="Rhea" id="RHEA:41824"/>
        <dbReference type="Rhea" id="RHEA-COMP:9629"/>
        <dbReference type="Rhea" id="RHEA-COMP:9630"/>
        <dbReference type="ChEBI" id="CHEBI:15378"/>
        <dbReference type="ChEBI" id="CHEBI:57783"/>
        <dbReference type="ChEBI" id="CHEBI:58349"/>
        <dbReference type="ChEBI" id="CHEBI:78456"/>
        <dbReference type="ChEBI" id="CHEBI:78457"/>
    </reaction>
    <physiologicalReaction direction="left-to-right" evidence="36">
        <dbReference type="Rhea" id="RHEA:41825"/>
    </physiologicalReaction>
</comment>
<dbReference type="GO" id="GO:0004316">
    <property type="term" value="F:3-oxoacyl-[acyl-carrier-protein] reductase (NADPH) activity"/>
    <property type="evidence" value="ECO:0007669"/>
    <property type="project" value="UniProtKB-EC"/>
</dbReference>
<dbReference type="InterPro" id="IPR020802">
    <property type="entry name" value="TesA-like"/>
</dbReference>
<evidence type="ECO:0000256" key="21">
    <source>
        <dbReference type="ARBA" id="ARBA00047394"/>
    </source>
</evidence>
<dbReference type="FunFam" id="3.40.50.720:FF:000209">
    <property type="entry name" value="Polyketide synthase Pks12"/>
    <property type="match status" value="1"/>
</dbReference>
<dbReference type="SMART" id="SM00824">
    <property type="entry name" value="PKS_TE"/>
    <property type="match status" value="1"/>
</dbReference>
<dbReference type="InterPro" id="IPR029058">
    <property type="entry name" value="AB_hydrolase_fold"/>
</dbReference>
<evidence type="ECO:0000256" key="18">
    <source>
        <dbReference type="ARBA" id="ARBA00023402"/>
    </source>
</evidence>
<reference evidence="56 58" key="2">
    <citation type="submission" date="2017-02" db="EMBL/GenBank/DDBJ databases">
        <title>Amycolatopsis azurea DSM 43854 draft genome.</title>
        <authorList>
            <person name="Mayilraj S."/>
        </authorList>
    </citation>
    <scope>NUCLEOTIDE SEQUENCE [LARGE SCALE GENOMIC DNA]</scope>
    <source>
        <strain evidence="56 58">DSM 43854</strain>
    </source>
</reference>
<comment type="catalytic activity">
    <reaction evidence="35">
        <text>a fatty acyl-[ACP] + malonyl-[ACP] + H(+) = a 3-oxoacyl-[ACP] + holo-[ACP] + CO2</text>
        <dbReference type="Rhea" id="RHEA:22836"/>
        <dbReference type="Rhea" id="RHEA-COMP:9623"/>
        <dbReference type="Rhea" id="RHEA-COMP:9685"/>
        <dbReference type="Rhea" id="RHEA-COMP:9916"/>
        <dbReference type="Rhea" id="RHEA-COMP:14125"/>
        <dbReference type="ChEBI" id="CHEBI:15378"/>
        <dbReference type="ChEBI" id="CHEBI:16526"/>
        <dbReference type="ChEBI" id="CHEBI:64479"/>
        <dbReference type="ChEBI" id="CHEBI:78449"/>
        <dbReference type="ChEBI" id="CHEBI:78776"/>
        <dbReference type="ChEBI" id="CHEBI:138651"/>
        <dbReference type="EC" id="2.3.1.41"/>
    </reaction>
    <physiologicalReaction direction="left-to-right" evidence="35">
        <dbReference type="Rhea" id="RHEA:22837"/>
    </physiologicalReaction>
</comment>
<evidence type="ECO:0000256" key="43">
    <source>
        <dbReference type="ARBA" id="ARBA00049171"/>
    </source>
</evidence>
<evidence type="ECO:0000256" key="46">
    <source>
        <dbReference type="ARBA" id="ARBA00049422"/>
    </source>
</evidence>
<evidence type="ECO:0000256" key="32">
    <source>
        <dbReference type="ARBA" id="ARBA00048281"/>
    </source>
</evidence>
<feature type="domain" description="Ketosynthase family 3 (KS3)" evidence="53">
    <location>
        <begin position="6"/>
        <end position="433"/>
    </location>
</feature>
<evidence type="ECO:0000256" key="20">
    <source>
        <dbReference type="ARBA" id="ARBA00047300"/>
    </source>
</evidence>
<comment type="catalytic activity">
    <reaction evidence="12">
        <text>(3R)-hydroxyhexanoyl-[ACP] = (2E)-hexenoyl-[ACP] + H2O</text>
        <dbReference type="Rhea" id="RHEA:41828"/>
        <dbReference type="Rhea" id="RHEA-COMP:9630"/>
        <dbReference type="Rhea" id="RHEA-COMP:9631"/>
        <dbReference type="ChEBI" id="CHEBI:15377"/>
        <dbReference type="ChEBI" id="CHEBI:78457"/>
        <dbReference type="ChEBI" id="CHEBI:78458"/>
    </reaction>
    <physiologicalReaction direction="left-to-right" evidence="12">
        <dbReference type="Rhea" id="RHEA:41829"/>
    </physiologicalReaction>
</comment>
<dbReference type="Pfam" id="PF08659">
    <property type="entry name" value="KR"/>
    <property type="match status" value="1"/>
</dbReference>
<comment type="catalytic activity">
    <reaction evidence="21">
        <text>hexanoyl-[ACP] + malonyl-[ACP] + H(+) = 3-oxooctanoyl-[ACP] + holo-[ACP] + CO2</text>
        <dbReference type="Rhea" id="RHEA:41836"/>
        <dbReference type="Rhea" id="RHEA-COMP:9623"/>
        <dbReference type="Rhea" id="RHEA-COMP:9632"/>
        <dbReference type="Rhea" id="RHEA-COMP:9633"/>
        <dbReference type="Rhea" id="RHEA-COMP:9685"/>
        <dbReference type="ChEBI" id="CHEBI:15378"/>
        <dbReference type="ChEBI" id="CHEBI:16526"/>
        <dbReference type="ChEBI" id="CHEBI:64479"/>
        <dbReference type="ChEBI" id="CHEBI:78449"/>
        <dbReference type="ChEBI" id="CHEBI:78459"/>
        <dbReference type="ChEBI" id="CHEBI:78460"/>
    </reaction>
    <physiologicalReaction direction="left-to-right" evidence="21">
        <dbReference type="Rhea" id="RHEA:41837"/>
    </physiologicalReaction>
</comment>
<comment type="catalytic activity">
    <reaction evidence="45">
        <text>3-oxohexadecanoyl-[ACP] + NADPH + H(+) = (3R)-hydroxyhexadecanoyl-[ACP] + NADP(+)</text>
        <dbReference type="Rhea" id="RHEA:41904"/>
        <dbReference type="Rhea" id="RHEA-COMP:9649"/>
        <dbReference type="Rhea" id="RHEA-COMP:9650"/>
        <dbReference type="ChEBI" id="CHEBI:15378"/>
        <dbReference type="ChEBI" id="CHEBI:57783"/>
        <dbReference type="ChEBI" id="CHEBI:58349"/>
        <dbReference type="ChEBI" id="CHEBI:78478"/>
        <dbReference type="ChEBI" id="CHEBI:78480"/>
    </reaction>
    <physiologicalReaction direction="left-to-right" evidence="45">
        <dbReference type="Rhea" id="RHEA:41905"/>
    </physiologicalReaction>
</comment>
<feature type="domain" description="Carrier" evidence="52">
    <location>
        <begin position="1965"/>
        <end position="2040"/>
    </location>
</feature>
<evidence type="ECO:0000256" key="25">
    <source>
        <dbReference type="ARBA" id="ARBA00047500"/>
    </source>
</evidence>
<feature type="region of interest" description="Disordered" evidence="51">
    <location>
        <begin position="2322"/>
        <end position="2343"/>
    </location>
</feature>
<evidence type="ECO:0000256" key="4">
    <source>
        <dbReference type="ARBA" id="ARBA00022679"/>
    </source>
</evidence>
<dbReference type="PROSITE" id="PS52004">
    <property type="entry name" value="KS3_2"/>
    <property type="match status" value="1"/>
</dbReference>
<evidence type="ECO:0000256" key="34">
    <source>
        <dbReference type="ARBA" id="ARBA00048420"/>
    </source>
</evidence>
<dbReference type="InterPro" id="IPR049551">
    <property type="entry name" value="PKS_DH_C"/>
</dbReference>
<comment type="function">
    <text evidence="19">Fatty acid synthetase is a multifunctional enzyme that catalyzes the de novo biosynthesis of long-chain saturated fatty acids starting from acetyl-CoA and malonyl-CoA in the presence of NADPH. This multifunctional protein contains 7 catalytic activities and a site for the binding of the prosthetic group 4'-phosphopantetheine of the acyl carrier protein ([ACP]) domain.</text>
</comment>
<feature type="active site" description="Proton acceptor; for dehydratase activity" evidence="50">
    <location>
        <position position="933"/>
    </location>
</feature>
<dbReference type="InterPro" id="IPR006162">
    <property type="entry name" value="Ppantetheine_attach_site"/>
</dbReference>
<comment type="catalytic activity">
    <reaction evidence="44">
        <text>3-oxododecanoyl-[ACP] + NADPH + H(+) = (3R)-hydroxydodecanoyl-[ACP] + NADP(+)</text>
        <dbReference type="Rhea" id="RHEA:41872"/>
        <dbReference type="Rhea" id="RHEA-COMP:9641"/>
        <dbReference type="Rhea" id="RHEA-COMP:9642"/>
        <dbReference type="ChEBI" id="CHEBI:15378"/>
        <dbReference type="ChEBI" id="CHEBI:57783"/>
        <dbReference type="ChEBI" id="CHEBI:58349"/>
        <dbReference type="ChEBI" id="CHEBI:78469"/>
        <dbReference type="ChEBI" id="CHEBI:78470"/>
    </reaction>
    <physiologicalReaction direction="left-to-right" evidence="44">
        <dbReference type="Rhea" id="RHEA:41873"/>
    </physiologicalReaction>
</comment>
<dbReference type="PROSITE" id="PS01162">
    <property type="entry name" value="QOR_ZETA_CRYSTAL"/>
    <property type="match status" value="1"/>
</dbReference>
<dbReference type="PATRIC" id="fig|1238180.3.peg.6540"/>
<dbReference type="InterPro" id="IPR014031">
    <property type="entry name" value="Ketoacyl_synth_C"/>
</dbReference>
<dbReference type="EMBL" id="ANMG01000067">
    <property type="protein sequence ID" value="EMD23701.1"/>
    <property type="molecule type" value="Genomic_DNA"/>
</dbReference>
<evidence type="ECO:0000256" key="16">
    <source>
        <dbReference type="ARBA" id="ARBA00023399"/>
    </source>
</evidence>
<comment type="catalytic activity">
    <reaction evidence="17">
        <text>(3R)-hydroxyhexadecanoyl-[ACP] = (2E)-hexadecenoyl-[ACP] + H2O</text>
        <dbReference type="Rhea" id="RHEA:41908"/>
        <dbReference type="Rhea" id="RHEA-COMP:9650"/>
        <dbReference type="Rhea" id="RHEA-COMP:9651"/>
        <dbReference type="ChEBI" id="CHEBI:15377"/>
        <dbReference type="ChEBI" id="CHEBI:78480"/>
        <dbReference type="ChEBI" id="CHEBI:78481"/>
    </reaction>
    <physiologicalReaction direction="left-to-right" evidence="17">
        <dbReference type="Rhea" id="RHEA:41909"/>
    </physiologicalReaction>
</comment>
<dbReference type="InterPro" id="IPR020806">
    <property type="entry name" value="PKS_PP-bd"/>
</dbReference>
<feature type="domain" description="PKS/mFAS DH" evidence="54">
    <location>
        <begin position="902"/>
        <end position="1169"/>
    </location>
</feature>
<dbReference type="InterPro" id="IPR055123">
    <property type="entry name" value="SpnB-like_Rossmann"/>
</dbReference>
<dbReference type="SUPFAM" id="SSF53474">
    <property type="entry name" value="alpha/beta-Hydrolases"/>
    <property type="match status" value="1"/>
</dbReference>
<evidence type="ECO:0000256" key="39">
    <source>
        <dbReference type="ARBA" id="ARBA00048704"/>
    </source>
</evidence>
<evidence type="ECO:0000256" key="8">
    <source>
        <dbReference type="ARBA" id="ARBA00023268"/>
    </source>
</evidence>
<keyword evidence="7" id="KW-0456">Lyase</keyword>
<dbReference type="InterPro" id="IPR020807">
    <property type="entry name" value="PKS_DH"/>
</dbReference>
<evidence type="ECO:0000256" key="40">
    <source>
        <dbReference type="ARBA" id="ARBA00048935"/>
    </source>
</evidence>
<comment type="caution">
    <text evidence="55">The sequence shown here is derived from an EMBL/GenBank/DDBJ whole genome shotgun (WGS) entry which is preliminary data.</text>
</comment>
<dbReference type="Gene3D" id="3.30.70.3290">
    <property type="match status" value="1"/>
</dbReference>
<gene>
    <name evidence="56" type="ORF">B0293_28755</name>
    <name evidence="55" type="ORF">C791_6787</name>
</gene>
<evidence type="ECO:0000256" key="6">
    <source>
        <dbReference type="ARBA" id="ARBA00022898"/>
    </source>
</evidence>
<dbReference type="GO" id="GO:0016297">
    <property type="term" value="F:fatty acyl-[ACP] hydrolase activity"/>
    <property type="evidence" value="ECO:0007669"/>
    <property type="project" value="UniProtKB-EC"/>
</dbReference>
<dbReference type="SMART" id="SM00829">
    <property type="entry name" value="PKS_ER"/>
    <property type="match status" value="1"/>
</dbReference>
<comment type="pathway">
    <text evidence="1">Lipid metabolism.</text>
</comment>
<keyword evidence="3" id="KW-0597">Phosphoprotein</keyword>
<comment type="catalytic activity">
    <reaction evidence="29">
        <text>3-oxobutanoyl-[ACP] + NADPH + H(+) = (3R)-hydroxybutanoyl-[ACP] + NADP(+)</text>
        <dbReference type="Rhea" id="RHEA:41804"/>
        <dbReference type="Rhea" id="RHEA-COMP:9625"/>
        <dbReference type="Rhea" id="RHEA-COMP:9626"/>
        <dbReference type="ChEBI" id="CHEBI:15378"/>
        <dbReference type="ChEBI" id="CHEBI:57783"/>
        <dbReference type="ChEBI" id="CHEBI:58349"/>
        <dbReference type="ChEBI" id="CHEBI:78450"/>
        <dbReference type="ChEBI" id="CHEBI:78451"/>
    </reaction>
    <physiologicalReaction direction="left-to-right" evidence="29">
        <dbReference type="Rhea" id="RHEA:41805"/>
    </physiologicalReaction>
</comment>
<dbReference type="SMART" id="SM00826">
    <property type="entry name" value="PKS_DH"/>
    <property type="match status" value="1"/>
</dbReference>
<comment type="catalytic activity">
    <reaction evidence="23">
        <text>3-oxodecanoyl-[ACP] + NADPH + H(+) = (3R)-hydroxydecanoyl-[ACP] + NADP(+)</text>
        <dbReference type="Rhea" id="RHEA:41856"/>
        <dbReference type="Rhea" id="RHEA-COMP:9637"/>
        <dbReference type="Rhea" id="RHEA-COMP:9638"/>
        <dbReference type="ChEBI" id="CHEBI:15378"/>
        <dbReference type="ChEBI" id="CHEBI:57783"/>
        <dbReference type="ChEBI" id="CHEBI:58349"/>
        <dbReference type="ChEBI" id="CHEBI:78464"/>
        <dbReference type="ChEBI" id="CHEBI:78466"/>
    </reaction>
    <physiologicalReaction direction="left-to-right" evidence="23">
        <dbReference type="Rhea" id="RHEA:41857"/>
    </physiologicalReaction>
</comment>
<dbReference type="GO" id="GO:0004313">
    <property type="term" value="F:[acyl-carrier-protein] S-acetyltransferase activity"/>
    <property type="evidence" value="ECO:0007669"/>
    <property type="project" value="UniProtKB-EC"/>
</dbReference>
<dbReference type="SUPFAM" id="SSF55048">
    <property type="entry name" value="Probable ACP-binding domain of malonyl-CoA ACP transacylase"/>
    <property type="match status" value="1"/>
</dbReference>
<dbReference type="InterPro" id="IPR036736">
    <property type="entry name" value="ACP-like_sf"/>
</dbReference>
<evidence type="ECO:0000256" key="45">
    <source>
        <dbReference type="ARBA" id="ARBA00049414"/>
    </source>
</evidence>
<evidence type="ECO:0000256" key="10">
    <source>
        <dbReference type="ARBA" id="ARBA00023332"/>
    </source>
</evidence>
<evidence type="ECO:0000256" key="19">
    <source>
        <dbReference type="ARBA" id="ARBA00023442"/>
    </source>
</evidence>
<keyword evidence="8" id="KW-0511">Multifunctional enzyme</keyword>
<evidence type="ECO:0000256" key="31">
    <source>
        <dbReference type="ARBA" id="ARBA00048051"/>
    </source>
</evidence>
<keyword evidence="2" id="KW-0596">Phosphopantetheine</keyword>
<dbReference type="Pfam" id="PF21089">
    <property type="entry name" value="PKS_DH_N"/>
    <property type="match status" value="1"/>
</dbReference>
<comment type="catalytic activity">
    <reaction evidence="49">
        <text>octanoyl-[ACP] + malonyl-[ACP] + H(+) = 3-oxodecanoyl-[ACP] + holo-[ACP] + CO2</text>
        <dbReference type="Rhea" id="RHEA:41852"/>
        <dbReference type="Rhea" id="RHEA-COMP:9623"/>
        <dbReference type="Rhea" id="RHEA-COMP:9636"/>
        <dbReference type="Rhea" id="RHEA-COMP:9637"/>
        <dbReference type="Rhea" id="RHEA-COMP:9685"/>
        <dbReference type="ChEBI" id="CHEBI:15378"/>
        <dbReference type="ChEBI" id="CHEBI:16526"/>
        <dbReference type="ChEBI" id="CHEBI:64479"/>
        <dbReference type="ChEBI" id="CHEBI:78449"/>
        <dbReference type="ChEBI" id="CHEBI:78463"/>
        <dbReference type="ChEBI" id="CHEBI:78464"/>
    </reaction>
    <physiologicalReaction direction="left-to-right" evidence="49">
        <dbReference type="Rhea" id="RHEA:41853"/>
    </physiologicalReaction>
</comment>
<dbReference type="PROSITE" id="PS00606">
    <property type="entry name" value="KS3_1"/>
    <property type="match status" value="1"/>
</dbReference>
<dbReference type="Pfam" id="PF00975">
    <property type="entry name" value="Thioesterase"/>
    <property type="match status" value="1"/>
</dbReference>
<evidence type="ECO:0000256" key="3">
    <source>
        <dbReference type="ARBA" id="ARBA00022553"/>
    </source>
</evidence>
<feature type="region of interest" description="C-terminal hotdog fold" evidence="50">
    <location>
        <begin position="1035"/>
        <end position="1169"/>
    </location>
</feature>
<evidence type="ECO:0000256" key="27">
    <source>
        <dbReference type="ARBA" id="ARBA00047810"/>
    </source>
</evidence>
<dbReference type="PANTHER" id="PTHR43775:SF51">
    <property type="entry name" value="INACTIVE PHENOLPHTHIOCEROL SYNTHESIS POLYKETIDE SYNTHASE TYPE I PKS1-RELATED"/>
    <property type="match status" value="1"/>
</dbReference>
<evidence type="ECO:0000256" key="7">
    <source>
        <dbReference type="ARBA" id="ARBA00023239"/>
    </source>
</evidence>
<dbReference type="Gene3D" id="3.10.129.110">
    <property type="entry name" value="Polyketide synthase dehydratase"/>
    <property type="match status" value="1"/>
</dbReference>
<evidence type="ECO:0000256" key="33">
    <source>
        <dbReference type="ARBA" id="ARBA00048289"/>
    </source>
</evidence>
<evidence type="ECO:0000259" key="54">
    <source>
        <dbReference type="PROSITE" id="PS52019"/>
    </source>
</evidence>
<evidence type="ECO:0000256" key="17">
    <source>
        <dbReference type="ARBA" id="ARBA00023401"/>
    </source>
</evidence>
<reference evidence="55 57" key="1">
    <citation type="submission" date="2012-10" db="EMBL/GenBank/DDBJ databases">
        <title>Genome assembly of Amycolatopsis azurea DSM 43854.</title>
        <authorList>
            <person name="Khatri I."/>
            <person name="Kaur I."/>
            <person name="Subramanian S."/>
            <person name="Mayilraj S."/>
        </authorList>
    </citation>
    <scope>NUCLEOTIDE SEQUENCE [LARGE SCALE GENOMIC DNA]</scope>
    <source>
        <strain evidence="55 57">DSM 43854</strain>
    </source>
</reference>
<dbReference type="Gene3D" id="3.40.47.10">
    <property type="match status" value="1"/>
</dbReference>
<dbReference type="PROSITE" id="PS50075">
    <property type="entry name" value="CARRIER"/>
    <property type="match status" value="1"/>
</dbReference>
<dbReference type="CDD" id="cd05195">
    <property type="entry name" value="enoyl_red"/>
    <property type="match status" value="1"/>
</dbReference>
<dbReference type="CDD" id="cd08956">
    <property type="entry name" value="KR_3_FAS_SDR_x"/>
    <property type="match status" value="1"/>
</dbReference>
<dbReference type="SMART" id="SM00827">
    <property type="entry name" value="PKS_AT"/>
    <property type="match status" value="1"/>
</dbReference>
<evidence type="ECO:0000256" key="15">
    <source>
        <dbReference type="ARBA" id="ARBA00023398"/>
    </source>
</evidence>
<evidence type="ECO:0000313" key="55">
    <source>
        <dbReference type="EMBL" id="EMD23701.1"/>
    </source>
</evidence>
<comment type="catalytic activity">
    <reaction evidence="34">
        <text>(2E)-octenoyl-[ACP] + NADPH + H(+) = octanoyl-[ACP] + NADP(+)</text>
        <dbReference type="Rhea" id="RHEA:41848"/>
        <dbReference type="Rhea" id="RHEA-COMP:9635"/>
        <dbReference type="Rhea" id="RHEA-COMP:9636"/>
        <dbReference type="ChEBI" id="CHEBI:15378"/>
        <dbReference type="ChEBI" id="CHEBI:57783"/>
        <dbReference type="ChEBI" id="CHEBI:58349"/>
        <dbReference type="ChEBI" id="CHEBI:78462"/>
        <dbReference type="ChEBI" id="CHEBI:78463"/>
    </reaction>
    <physiologicalReaction direction="left-to-right" evidence="34">
        <dbReference type="Rhea" id="RHEA:41849"/>
    </physiologicalReaction>
</comment>
<dbReference type="InterPro" id="IPR018201">
    <property type="entry name" value="Ketoacyl_synth_AS"/>
</dbReference>
<dbReference type="Pfam" id="PF00698">
    <property type="entry name" value="Acyl_transf_1"/>
    <property type="match status" value="1"/>
</dbReference>
<dbReference type="Pfam" id="PF14765">
    <property type="entry name" value="PS-DH"/>
    <property type="match status" value="1"/>
</dbReference>
<dbReference type="InterPro" id="IPR049552">
    <property type="entry name" value="PKS_DH_N"/>
</dbReference>
<evidence type="ECO:0000256" key="1">
    <source>
        <dbReference type="ARBA" id="ARBA00005189"/>
    </source>
</evidence>
<keyword evidence="5" id="KW-0702">S-nitrosylation</keyword>
<dbReference type="InterPro" id="IPR011032">
    <property type="entry name" value="GroES-like_sf"/>
</dbReference>
<dbReference type="InterPro" id="IPR049900">
    <property type="entry name" value="PKS_mFAS_DH"/>
</dbReference>
<evidence type="ECO:0000256" key="2">
    <source>
        <dbReference type="ARBA" id="ARBA00022450"/>
    </source>
</evidence>
<dbReference type="Gene3D" id="3.90.180.10">
    <property type="entry name" value="Medium-chain alcohol dehydrogenases, catalytic domain"/>
    <property type="match status" value="1"/>
</dbReference>
<dbReference type="SMART" id="SM00825">
    <property type="entry name" value="PKS_KS"/>
    <property type="match status" value="1"/>
</dbReference>
<keyword evidence="6" id="KW-0663">Pyridoxal phosphate</keyword>
<comment type="catalytic activity">
    <reaction evidence="15">
        <text>(3R)-hydroxytetradecanoyl-[ACP] = (2E)-tetradecenoyl-[ACP] + H2O</text>
        <dbReference type="Rhea" id="RHEA:41892"/>
        <dbReference type="Rhea" id="RHEA-COMP:9646"/>
        <dbReference type="Rhea" id="RHEA-COMP:9647"/>
        <dbReference type="ChEBI" id="CHEBI:15377"/>
        <dbReference type="ChEBI" id="CHEBI:78474"/>
        <dbReference type="ChEBI" id="CHEBI:78475"/>
    </reaction>
    <physiologicalReaction direction="left-to-right" evidence="15">
        <dbReference type="Rhea" id="RHEA:41893"/>
    </physiologicalReaction>
</comment>
<evidence type="ECO:0000259" key="52">
    <source>
        <dbReference type="PROSITE" id="PS50075"/>
    </source>
</evidence>
<evidence type="ECO:0000256" key="49">
    <source>
        <dbReference type="ARBA" id="ARBA00049533"/>
    </source>
</evidence>
<dbReference type="SUPFAM" id="SSF51735">
    <property type="entry name" value="NAD(P)-binding Rossmann-fold domains"/>
    <property type="match status" value="3"/>
</dbReference>
<evidence type="ECO:0000256" key="50">
    <source>
        <dbReference type="PROSITE-ProRule" id="PRU01363"/>
    </source>
</evidence>
<dbReference type="SUPFAM" id="SSF53901">
    <property type="entry name" value="Thiolase-like"/>
    <property type="match status" value="1"/>
</dbReference>
<dbReference type="Pfam" id="PF22953">
    <property type="entry name" value="SpnB_Rossmann"/>
    <property type="match status" value="1"/>
</dbReference>
<proteinExistence type="predicted"/>
<dbReference type="InterPro" id="IPR013154">
    <property type="entry name" value="ADH-like_N"/>
</dbReference>
<comment type="catalytic activity">
    <reaction evidence="16">
        <text>(3R)-hydroxyoctadecanoyl-[ACP] = (2E)-octadecenoyl-[ACP] + H2O</text>
        <dbReference type="Rhea" id="RHEA:41924"/>
        <dbReference type="Rhea" id="RHEA-COMP:9654"/>
        <dbReference type="Rhea" id="RHEA-COMP:9655"/>
        <dbReference type="ChEBI" id="CHEBI:15377"/>
        <dbReference type="ChEBI" id="CHEBI:78488"/>
        <dbReference type="ChEBI" id="CHEBI:78489"/>
    </reaction>
    <physiologicalReaction direction="left-to-right" evidence="16">
        <dbReference type="Rhea" id="RHEA:41925"/>
    </physiologicalReaction>
</comment>
<dbReference type="InterPro" id="IPR014043">
    <property type="entry name" value="Acyl_transferase_dom"/>
</dbReference>
<evidence type="ECO:0000256" key="11">
    <source>
        <dbReference type="ARBA" id="ARBA00023351"/>
    </source>
</evidence>
<dbReference type="PROSITE" id="PS00012">
    <property type="entry name" value="PHOSPHOPANTETHEINE"/>
    <property type="match status" value="1"/>
</dbReference>
<dbReference type="InterPro" id="IPR042104">
    <property type="entry name" value="PKS_dehydratase_sf"/>
</dbReference>
<evidence type="ECO:0000256" key="51">
    <source>
        <dbReference type="SAM" id="MobiDB-lite"/>
    </source>
</evidence>
<keyword evidence="9" id="KW-0012">Acyltransferase</keyword>
<dbReference type="GO" id="GO:0004312">
    <property type="term" value="F:fatty acid synthase activity"/>
    <property type="evidence" value="ECO:0007669"/>
    <property type="project" value="TreeGrafter"/>
</dbReference>
<name>M2QAE4_9PSEU</name>
<comment type="catalytic activity">
    <reaction evidence="33">
        <text>tetradecanoyl-[ACP] + H2O = tetradecanoate + holo-[ACP] + H(+)</text>
        <dbReference type="Rhea" id="RHEA:30123"/>
        <dbReference type="Rhea" id="RHEA-COMP:9648"/>
        <dbReference type="Rhea" id="RHEA-COMP:9685"/>
        <dbReference type="ChEBI" id="CHEBI:15377"/>
        <dbReference type="ChEBI" id="CHEBI:15378"/>
        <dbReference type="ChEBI" id="CHEBI:30807"/>
        <dbReference type="ChEBI" id="CHEBI:64479"/>
        <dbReference type="ChEBI" id="CHEBI:78477"/>
        <dbReference type="EC" id="3.1.2.14"/>
    </reaction>
    <physiologicalReaction direction="left-to-right" evidence="33">
        <dbReference type="Rhea" id="RHEA:30124"/>
    </physiologicalReaction>
</comment>
<evidence type="ECO:0000256" key="22">
    <source>
        <dbReference type="ARBA" id="ARBA00047400"/>
    </source>
</evidence>
<dbReference type="InterPro" id="IPR050091">
    <property type="entry name" value="PKS_NRPS_Biosynth_Enz"/>
</dbReference>
<dbReference type="InterPro" id="IPR016035">
    <property type="entry name" value="Acyl_Trfase/lysoPLipase"/>
</dbReference>
<evidence type="ECO:0000256" key="29">
    <source>
        <dbReference type="ARBA" id="ARBA00047953"/>
    </source>
</evidence>
<dbReference type="SMART" id="SM00822">
    <property type="entry name" value="PKS_KR"/>
    <property type="match status" value="1"/>
</dbReference>
<comment type="catalytic activity">
    <reaction evidence="37">
        <text>a 2,3-saturated acyl-[ACP] + NADP(+) = a (2E)-enoyl-[ACP] + NADPH + H(+)</text>
        <dbReference type="Rhea" id="RHEA:22564"/>
        <dbReference type="Rhea" id="RHEA-COMP:9925"/>
        <dbReference type="Rhea" id="RHEA-COMP:9926"/>
        <dbReference type="ChEBI" id="CHEBI:15378"/>
        <dbReference type="ChEBI" id="CHEBI:57783"/>
        <dbReference type="ChEBI" id="CHEBI:58349"/>
        <dbReference type="ChEBI" id="CHEBI:78784"/>
        <dbReference type="ChEBI" id="CHEBI:78785"/>
        <dbReference type="EC" id="1.3.1.39"/>
    </reaction>
    <physiologicalReaction direction="right-to-left" evidence="37">
        <dbReference type="Rhea" id="RHEA:22566"/>
    </physiologicalReaction>
</comment>
<comment type="catalytic activity">
    <reaction evidence="38">
        <text>holo-[ACP] + acetyl-CoA = acetyl-[ACP] + CoA</text>
        <dbReference type="Rhea" id="RHEA:41788"/>
        <dbReference type="Rhea" id="RHEA-COMP:9621"/>
        <dbReference type="Rhea" id="RHEA-COMP:9685"/>
        <dbReference type="ChEBI" id="CHEBI:57287"/>
        <dbReference type="ChEBI" id="CHEBI:57288"/>
        <dbReference type="ChEBI" id="CHEBI:64479"/>
        <dbReference type="ChEBI" id="CHEBI:78446"/>
        <dbReference type="EC" id="2.3.1.38"/>
    </reaction>
    <physiologicalReaction direction="left-to-right" evidence="38">
        <dbReference type="Rhea" id="RHEA:41789"/>
    </physiologicalReaction>
</comment>
<dbReference type="Gene3D" id="1.10.1200.10">
    <property type="entry name" value="ACP-like"/>
    <property type="match status" value="1"/>
</dbReference>
<feature type="region of interest" description="N-terminal hotdog fold" evidence="50">
    <location>
        <begin position="902"/>
        <end position="1023"/>
    </location>
</feature>
<dbReference type="InterPro" id="IPR001227">
    <property type="entry name" value="Ac_transferase_dom_sf"/>
</dbReference>
<evidence type="ECO:0000259" key="53">
    <source>
        <dbReference type="PROSITE" id="PS52004"/>
    </source>
</evidence>
<evidence type="ECO:0000313" key="56">
    <source>
        <dbReference type="EMBL" id="OOC02969.1"/>
    </source>
</evidence>
<dbReference type="Gene3D" id="3.40.366.10">
    <property type="entry name" value="Malonyl-Coenzyme A Acyl Carrier Protein, domain 2"/>
    <property type="match status" value="1"/>
</dbReference>
<evidence type="ECO:0000256" key="13">
    <source>
        <dbReference type="ARBA" id="ARBA00023388"/>
    </source>
</evidence>
<dbReference type="Proteomes" id="UP000014137">
    <property type="component" value="Unassembled WGS sequence"/>
</dbReference>
<comment type="catalytic activity">
    <reaction evidence="47">
        <text>butanoyl-[ACP] + malonyl-[ACP] + H(+) = 3-oxohexanoyl-[ACP] + holo-[ACP] + CO2</text>
        <dbReference type="Rhea" id="RHEA:41820"/>
        <dbReference type="Rhea" id="RHEA-COMP:9623"/>
        <dbReference type="Rhea" id="RHEA-COMP:9628"/>
        <dbReference type="Rhea" id="RHEA-COMP:9629"/>
        <dbReference type="Rhea" id="RHEA-COMP:9685"/>
        <dbReference type="ChEBI" id="CHEBI:15378"/>
        <dbReference type="ChEBI" id="CHEBI:16526"/>
        <dbReference type="ChEBI" id="CHEBI:64479"/>
        <dbReference type="ChEBI" id="CHEBI:78449"/>
        <dbReference type="ChEBI" id="CHEBI:78454"/>
        <dbReference type="ChEBI" id="CHEBI:78456"/>
    </reaction>
    <physiologicalReaction direction="left-to-right" evidence="47">
        <dbReference type="Rhea" id="RHEA:41821"/>
    </physiologicalReaction>
</comment>
<comment type="catalytic activity">
    <reaction evidence="10">
        <text>(3R)-hydroxyoctanoyl-[ACP] = (2E)-octenoyl-[ACP] + H2O</text>
        <dbReference type="Rhea" id="RHEA:41844"/>
        <dbReference type="Rhea" id="RHEA-COMP:9634"/>
        <dbReference type="Rhea" id="RHEA-COMP:9635"/>
        <dbReference type="ChEBI" id="CHEBI:15377"/>
        <dbReference type="ChEBI" id="CHEBI:78461"/>
        <dbReference type="ChEBI" id="CHEBI:78462"/>
    </reaction>
    <physiologicalReaction direction="left-to-right" evidence="10">
        <dbReference type="Rhea" id="RHEA:41845"/>
    </physiologicalReaction>
</comment>
<evidence type="ECO:0000256" key="26">
    <source>
        <dbReference type="ARBA" id="ARBA00047578"/>
    </source>
</evidence>
<evidence type="ECO:0000256" key="24">
    <source>
        <dbReference type="ARBA" id="ARBA00047451"/>
    </source>
</evidence>
<keyword evidence="4" id="KW-0808">Transferase</keyword>
<organism evidence="55 57">
    <name type="scientific">Amycolatopsis azurea DSM 43854</name>
    <dbReference type="NCBI Taxonomy" id="1238180"/>
    <lineage>
        <taxon>Bacteria</taxon>
        <taxon>Bacillati</taxon>
        <taxon>Actinomycetota</taxon>
        <taxon>Actinomycetes</taxon>
        <taxon>Pseudonocardiales</taxon>
        <taxon>Pseudonocardiaceae</taxon>
        <taxon>Amycolatopsis</taxon>
    </lineage>
</organism>
<dbReference type="SUPFAM" id="SSF50129">
    <property type="entry name" value="GroES-like"/>
    <property type="match status" value="1"/>
</dbReference>
<evidence type="ECO:0000256" key="41">
    <source>
        <dbReference type="ARBA" id="ARBA00049019"/>
    </source>
</evidence>
<dbReference type="GO" id="GO:0004315">
    <property type="term" value="F:3-oxoacyl-[acyl-carrier-protein] synthase activity"/>
    <property type="evidence" value="ECO:0007669"/>
    <property type="project" value="UniProtKB-EC"/>
</dbReference>
<comment type="catalytic activity">
    <reaction evidence="31">
        <text>hexadecanoyl-[ACP] + malonyl-[ACP] + H(+) = 3-oxooctadecanoyl-[ACP] + holo-[ACP] + CO2</text>
        <dbReference type="Rhea" id="RHEA:41916"/>
        <dbReference type="Rhea" id="RHEA-COMP:9623"/>
        <dbReference type="Rhea" id="RHEA-COMP:9652"/>
        <dbReference type="Rhea" id="RHEA-COMP:9653"/>
        <dbReference type="Rhea" id="RHEA-COMP:9685"/>
        <dbReference type="ChEBI" id="CHEBI:15378"/>
        <dbReference type="ChEBI" id="CHEBI:16526"/>
        <dbReference type="ChEBI" id="CHEBI:64479"/>
        <dbReference type="ChEBI" id="CHEBI:78449"/>
        <dbReference type="ChEBI" id="CHEBI:78483"/>
        <dbReference type="ChEBI" id="CHEBI:78487"/>
    </reaction>
    <physiologicalReaction direction="left-to-right" evidence="31">
        <dbReference type="Rhea" id="RHEA:41917"/>
    </physiologicalReaction>
</comment>
<accession>M2QAE4</accession>
<comment type="catalytic activity">
    <reaction evidence="46">
        <text>3-oxooctanoyl-[ACP] + NADPH + H(+) = (3R)-hydroxyoctanoyl-[ACP] + NADP(+)</text>
        <dbReference type="Rhea" id="RHEA:41840"/>
        <dbReference type="Rhea" id="RHEA-COMP:9633"/>
        <dbReference type="Rhea" id="RHEA-COMP:9634"/>
        <dbReference type="ChEBI" id="CHEBI:15378"/>
        <dbReference type="ChEBI" id="CHEBI:57783"/>
        <dbReference type="ChEBI" id="CHEBI:58349"/>
        <dbReference type="ChEBI" id="CHEBI:78460"/>
        <dbReference type="ChEBI" id="CHEBI:78461"/>
    </reaction>
    <physiologicalReaction direction="left-to-right" evidence="46">
        <dbReference type="Rhea" id="RHEA:41841"/>
    </physiologicalReaction>
</comment>
<comment type="catalytic activity">
    <reaction evidence="48">
        <text>(2E)-decenoyl-[ACP] + NADPH + H(+) = decanoyl-[ACP] + NADP(+)</text>
        <dbReference type="Rhea" id="RHEA:41864"/>
        <dbReference type="Rhea" id="RHEA-COMP:9639"/>
        <dbReference type="Rhea" id="RHEA-COMP:9640"/>
        <dbReference type="ChEBI" id="CHEBI:15378"/>
        <dbReference type="ChEBI" id="CHEBI:57783"/>
        <dbReference type="ChEBI" id="CHEBI:58349"/>
        <dbReference type="ChEBI" id="CHEBI:78467"/>
        <dbReference type="ChEBI" id="CHEBI:78468"/>
    </reaction>
    <physiologicalReaction direction="left-to-right" evidence="48">
        <dbReference type="Rhea" id="RHEA:41865"/>
    </physiologicalReaction>
</comment>
<dbReference type="Pfam" id="PF16197">
    <property type="entry name" value="KAsynt_C_assoc"/>
    <property type="match status" value="1"/>
</dbReference>
<dbReference type="GO" id="GO:0008270">
    <property type="term" value="F:zinc ion binding"/>
    <property type="evidence" value="ECO:0007669"/>
    <property type="project" value="InterPro"/>
</dbReference>
<comment type="catalytic activity">
    <reaction evidence="32">
        <text>(2E)-dodecenoyl-[ACP] + NADPH + H(+) = dodecanoyl-[ACP] + NADP(+)</text>
        <dbReference type="Rhea" id="RHEA:41880"/>
        <dbReference type="Rhea" id="RHEA-COMP:9643"/>
        <dbReference type="Rhea" id="RHEA-COMP:9644"/>
        <dbReference type="ChEBI" id="CHEBI:15378"/>
        <dbReference type="ChEBI" id="CHEBI:57783"/>
        <dbReference type="ChEBI" id="CHEBI:58349"/>
        <dbReference type="ChEBI" id="CHEBI:65264"/>
        <dbReference type="ChEBI" id="CHEBI:78472"/>
    </reaction>
    <physiologicalReaction direction="left-to-right" evidence="32">
        <dbReference type="Rhea" id="RHEA:41881"/>
    </physiologicalReaction>
</comment>
<comment type="catalytic activity">
    <reaction evidence="42">
        <text>decanoyl-[ACP] + malonyl-[ACP] + H(+) = 3-oxododecanoyl-[ACP] + holo-[ACP] + CO2</text>
        <dbReference type="Rhea" id="RHEA:41868"/>
        <dbReference type="Rhea" id="RHEA-COMP:9623"/>
        <dbReference type="Rhea" id="RHEA-COMP:9640"/>
        <dbReference type="Rhea" id="RHEA-COMP:9641"/>
        <dbReference type="Rhea" id="RHEA-COMP:9685"/>
        <dbReference type="ChEBI" id="CHEBI:15378"/>
        <dbReference type="ChEBI" id="CHEBI:16526"/>
        <dbReference type="ChEBI" id="CHEBI:64479"/>
        <dbReference type="ChEBI" id="CHEBI:78449"/>
        <dbReference type="ChEBI" id="CHEBI:78468"/>
        <dbReference type="ChEBI" id="CHEBI:78469"/>
    </reaction>
    <physiologicalReaction direction="left-to-right" evidence="42">
        <dbReference type="Rhea" id="RHEA:41869"/>
    </physiologicalReaction>
</comment>
<dbReference type="Pfam" id="PF00109">
    <property type="entry name" value="ketoacyl-synt"/>
    <property type="match status" value="1"/>
</dbReference>
<comment type="catalytic activity">
    <reaction evidence="13">
        <text>(3R)-hydroxydecanoyl-[ACP] = (2E)-decenoyl-[ACP] + H2O</text>
        <dbReference type="Rhea" id="RHEA:41860"/>
        <dbReference type="Rhea" id="RHEA-COMP:9638"/>
        <dbReference type="Rhea" id="RHEA-COMP:9639"/>
        <dbReference type="ChEBI" id="CHEBI:15377"/>
        <dbReference type="ChEBI" id="CHEBI:78466"/>
        <dbReference type="ChEBI" id="CHEBI:78467"/>
    </reaction>
    <physiologicalReaction direction="left-to-right" evidence="13">
        <dbReference type="Rhea" id="RHEA:41861"/>
    </physiologicalReaction>
</comment>
<comment type="catalytic activity">
    <reaction evidence="28">
        <text>(2E)-hexenoyl-[ACP] + NADPH + H(+) = hexanoyl-[ACP] + NADP(+)</text>
        <dbReference type="Rhea" id="RHEA:41832"/>
        <dbReference type="Rhea" id="RHEA-COMP:9631"/>
        <dbReference type="Rhea" id="RHEA-COMP:9632"/>
        <dbReference type="ChEBI" id="CHEBI:15378"/>
        <dbReference type="ChEBI" id="CHEBI:57783"/>
        <dbReference type="ChEBI" id="CHEBI:58349"/>
        <dbReference type="ChEBI" id="CHEBI:78458"/>
        <dbReference type="ChEBI" id="CHEBI:78459"/>
    </reaction>
    <physiologicalReaction direction="left-to-right" evidence="28">
        <dbReference type="Rhea" id="RHEA:41833"/>
    </physiologicalReaction>
</comment>
<dbReference type="InterPro" id="IPR016039">
    <property type="entry name" value="Thiolase-like"/>
</dbReference>
<dbReference type="Pfam" id="PF00550">
    <property type="entry name" value="PP-binding"/>
    <property type="match status" value="1"/>
</dbReference>
<dbReference type="Gene3D" id="3.40.50.1820">
    <property type="entry name" value="alpha/beta hydrolase"/>
    <property type="match status" value="1"/>
</dbReference>
<evidence type="ECO:0000256" key="47">
    <source>
        <dbReference type="ARBA" id="ARBA00049449"/>
    </source>
</evidence>
<dbReference type="GO" id="GO:0031177">
    <property type="term" value="F:phosphopantetheine binding"/>
    <property type="evidence" value="ECO:0007669"/>
    <property type="project" value="InterPro"/>
</dbReference>
<dbReference type="InterPro" id="IPR009081">
    <property type="entry name" value="PP-bd_ACP"/>
</dbReference>
<comment type="catalytic activity">
    <reaction evidence="30">
        <text>acetyl-[ACP] + malonyl-[ACP] + H(+) = 3-oxobutanoyl-[ACP] + holo-[ACP] + CO2</text>
        <dbReference type="Rhea" id="RHEA:41800"/>
        <dbReference type="Rhea" id="RHEA-COMP:9621"/>
        <dbReference type="Rhea" id="RHEA-COMP:9623"/>
        <dbReference type="Rhea" id="RHEA-COMP:9625"/>
        <dbReference type="Rhea" id="RHEA-COMP:9685"/>
        <dbReference type="ChEBI" id="CHEBI:15378"/>
        <dbReference type="ChEBI" id="CHEBI:16526"/>
        <dbReference type="ChEBI" id="CHEBI:64479"/>
        <dbReference type="ChEBI" id="CHEBI:78446"/>
        <dbReference type="ChEBI" id="CHEBI:78449"/>
        <dbReference type="ChEBI" id="CHEBI:78450"/>
    </reaction>
    <physiologicalReaction direction="left-to-right" evidence="30">
        <dbReference type="Rhea" id="RHEA:41801"/>
    </physiologicalReaction>
</comment>
<evidence type="ECO:0000256" key="38">
    <source>
        <dbReference type="ARBA" id="ARBA00048691"/>
    </source>
</evidence>
<comment type="catalytic activity">
    <reaction evidence="27">
        <text>(2E)-hexadecenoyl-[ACP] + NADPH + H(+) = hexadecanoyl-[ACP] + NADP(+)</text>
        <dbReference type="Rhea" id="RHEA:41912"/>
        <dbReference type="Rhea" id="RHEA-COMP:9651"/>
        <dbReference type="Rhea" id="RHEA-COMP:9652"/>
        <dbReference type="ChEBI" id="CHEBI:15378"/>
        <dbReference type="ChEBI" id="CHEBI:57783"/>
        <dbReference type="ChEBI" id="CHEBI:58349"/>
        <dbReference type="ChEBI" id="CHEBI:78481"/>
        <dbReference type="ChEBI" id="CHEBI:78483"/>
    </reaction>
    <physiologicalReaction direction="left-to-right" evidence="27">
        <dbReference type="Rhea" id="RHEA:41913"/>
    </physiologicalReaction>
</comment>
<comment type="catalytic activity">
    <reaction evidence="39">
        <text>hexadecanoyl-[ACP] + H2O = hexadecanoate + holo-[ACP] + H(+)</text>
        <dbReference type="Rhea" id="RHEA:41932"/>
        <dbReference type="Rhea" id="RHEA-COMP:9652"/>
        <dbReference type="Rhea" id="RHEA-COMP:9685"/>
        <dbReference type="ChEBI" id="CHEBI:7896"/>
        <dbReference type="ChEBI" id="CHEBI:15377"/>
        <dbReference type="ChEBI" id="CHEBI:15378"/>
        <dbReference type="ChEBI" id="CHEBI:64479"/>
        <dbReference type="ChEBI" id="CHEBI:78483"/>
        <dbReference type="EC" id="3.1.2.14"/>
    </reaction>
    <physiologicalReaction direction="left-to-right" evidence="39">
        <dbReference type="Rhea" id="RHEA:41933"/>
    </physiologicalReaction>
</comment>
<evidence type="ECO:0000256" key="5">
    <source>
        <dbReference type="ARBA" id="ARBA00022799"/>
    </source>
</evidence>
<dbReference type="FunFam" id="3.40.47.10:FF:000019">
    <property type="entry name" value="Polyketide synthase type I"/>
    <property type="match status" value="1"/>
</dbReference>
<sequence>MTEQRHQPIAIVGMECRFPGGVETPEDYWRLLDSGRHFSTSLPTDRGWDLAWLCDPNAKATGETVVRQGSFFADVSTFDAGLFRVSPREATLMDPQQRLLLESTWRAIERARIPADSLSGSRTGVYVGLRDSNYHSAGTPPQAGSGAEADLLTGDAMSVASGRLSYLLNLSGPAVSADTACSSGLVALHLAVRALRMGECDMAIAAAVCVLSTPELLVEFGRAGALTSDGRCKSFAAEADGFAPGEGVVSVVLMPLDRALETGRPVWAVVRGTAVNHDGTGAGLTVPSGAAQEALIADGLADAALRPDQVDLVEAHGTGTRVGDPIEARSIQAAYGTRDPASPVWLGSVKSNLGHTQEVAGLAGVAKVVMAFAGERMPATLHVANPTPEVDWSTGNVRLLREARDWPRGDRVRRAGVLAYGISGTNAHVLLEEPPEPAPRRARPAAKRPGLKLWPLSAASVPSLRGQAAAMADWVRDRPDVDPGDIGWSLATTRASLPERAVVVGADVETLLTGLDTLADTGTLSEEAGARARTDFSAQPVFVFPGQGPQWAGMGAALWDESPVFAEALRRCSHALGQWLDFDVADVVRGVSGTPPLEESEVVQPALFAMYVSLAEVWRSHGVRPAAVIGHSQGEIAAAYVAGALTLPEAAQVVVGRCRALRKVTRDGAMAALGLSEERARALIDRWRGRLDVAAVNGPAATTAAGDTEAVDELLRHCEAEGIWSRKVPVDYASHCFHMEAVRDEFPMLLAGLRPTAPVIPMFSTLTGRNVDGDVLDADHWYQGIRQSVLFEQAVRRAMGQGYRRFVEVSPHPVLTGSVRDIAADLGVDALAVATLRRRRGEFARVLAGAHVAGIEVDWSRQYPHAVQVDLPTYSFEHNRYWIPGMSRLRDLSSAGVREVQHPWLAVSTDLPGGVTVRTAHLSSIAQPWLADHSVFGSAMLPATGMLELMLHGIADTGTGRLEDVMLHSPLALTESGADVQVHTDPPAENGRRTVRLYSRARLPGAPWTHHADAVVTEPHDAEPVNAVEWPPPGAEPVDVEERYRELAGKGYLYGPAFRNMKAAWRTDGRISHLEAVIEPRPADQGFSVHPALLDAALHGVPLDGEDRRILLPCAIDSVTVHSRGATTLRAAITGDSDRVDLHATDASERPVVDIRGLWLRPTTARALRATRTAGDASTFDTAWRAVEPATPPPGRWSAVSHCDDLPVETNHDSMAKLIATLSAAGPAPDVVALDCRERPRVNQGTETGRLRERLHRVLADTQAFLAETQLGQSRLVLLTRHAQSTAFGEPVDDLSGAACAGLLRSVHKEYPDRVRVVDLDDDVPDLAVLAAAASAGEPDAALRDGRCLAPRLVRSSDEALELPAGETPWRLAPGSSGTFEDVSAGVAQDLRIPVGEGRVRLRVEATGVNFRDTMICLGLLESDRIGWEVAGTVVATGPGVSAPRAGDRVVAFAGDGGGFASMADLDHEHVFPMPRGWTSAQAAGITIPFVTAYHALHVLGRVRPGEKVLVHAAAGGVGTAAVQLLRAWGADVYATAGTTKHPTVVNLGVPPGHIADSRSTSFEPRLLEATDGTGFDVVLGSLTGEFVDASLRLLRPGGRYLELGLRDVRDPEEVAARYPGTTYHAFNLVEEPAGTFRRAFDALLPMFEDGTVRPLPVRWSGVRQARQVLRRLGQGHTTGKAVLTPPRELDPEGTVLITGGTGTLGGLLAVHLATAHRVRHLLLVSRQGEQAPGATRLRKRLADIGASVTMTACDVADRDALATVLADVPETHPLTAVVHAAGVLDDGLVADLTPERLDTVLRSKVDSAVNLHDLTSDLDLRAFVLYSSVIGLVGSPGQAAYSAANAYLDALAHHRCRLGLPAVSVAWGYWQEDSALTARMGRADRARAARQGFLPVPTSQALSAFDTALELGRPSVAVTALAVLDDQSSDLFADLPHRPSGPDRAAGDGERAALLARPAGQRLDAITSLVRRHAAAVLGHSGPEDVPHDQPFRRAGFDSLSTVELRTRVAAATGTTLAATVLLDHPTPVALARYVDTLLDDAVDDGAVDDGAVDDGAVDDGDAGVDAAQSFVTEVLTTWRDGDAQRARLMLDEAARDRAAGGLPRPTWHRLTTTPAPLRLLCVPPIIASDAVSPYATLADGLEGSCEVWTTRLPGSVEGEPVPHSLDELAEAWAKSVPDGEVCLLGHSSGCLPAHHLAETLRRQGRAVRGLVLLDAATPSTLPEHVARTVLDRLAQASATVSLAAITAFRRYELLLDAERDPRPDVPVLFLHPQDSRLHELWSGRLEMREVSGTHLSMLEEHAAETVRSIRDWLDLPEADVRTPRPASRNGQLLPSTVRADS</sequence>
<comment type="catalytic activity">
    <reaction evidence="18">
        <text>(3R)-hydroxybutanoyl-[ACP] = (2E)-butenoyl-[ACP] + H2O</text>
        <dbReference type="Rhea" id="RHEA:41808"/>
        <dbReference type="Rhea" id="RHEA-COMP:9626"/>
        <dbReference type="Rhea" id="RHEA-COMP:9627"/>
        <dbReference type="ChEBI" id="CHEBI:15377"/>
        <dbReference type="ChEBI" id="CHEBI:78451"/>
        <dbReference type="ChEBI" id="CHEBI:78453"/>
    </reaction>
    <physiologicalReaction direction="left-to-right" evidence="18">
        <dbReference type="Rhea" id="RHEA:41809"/>
    </physiologicalReaction>
</comment>
<comment type="catalytic activity">
    <reaction evidence="40">
        <text>3-oxotetradecanoyl-[ACP] + NADPH + H(+) = (3R)-hydroxytetradecanoyl-[ACP] + NADP(+)</text>
        <dbReference type="Rhea" id="RHEA:41888"/>
        <dbReference type="Rhea" id="RHEA-COMP:9645"/>
        <dbReference type="Rhea" id="RHEA-COMP:9646"/>
        <dbReference type="ChEBI" id="CHEBI:15378"/>
        <dbReference type="ChEBI" id="CHEBI:57783"/>
        <dbReference type="ChEBI" id="CHEBI:58349"/>
        <dbReference type="ChEBI" id="CHEBI:78473"/>
        <dbReference type="ChEBI" id="CHEBI:78474"/>
    </reaction>
    <physiologicalReaction direction="left-to-right" evidence="40">
        <dbReference type="Rhea" id="RHEA:41889"/>
    </physiologicalReaction>
</comment>
<evidence type="ECO:0000256" key="9">
    <source>
        <dbReference type="ARBA" id="ARBA00023315"/>
    </source>
</evidence>
<comment type="catalytic activity">
    <reaction evidence="14">
        <text>a (3R)-hydroxyacyl-[ACP] = a (2E)-enoyl-[ACP] + H2O</text>
        <dbReference type="Rhea" id="RHEA:13097"/>
        <dbReference type="Rhea" id="RHEA-COMP:9925"/>
        <dbReference type="Rhea" id="RHEA-COMP:9945"/>
        <dbReference type="ChEBI" id="CHEBI:15377"/>
        <dbReference type="ChEBI" id="CHEBI:78784"/>
        <dbReference type="ChEBI" id="CHEBI:78827"/>
        <dbReference type="EC" id="4.2.1.59"/>
    </reaction>
    <physiologicalReaction direction="left-to-right" evidence="14">
        <dbReference type="Rhea" id="RHEA:13098"/>
    </physiologicalReaction>
</comment>
<feature type="active site" description="Proton donor; for dehydratase activity" evidence="50">
    <location>
        <position position="1095"/>
    </location>
</feature>